<dbReference type="SUPFAM" id="SSF50952">
    <property type="entry name" value="Soluble quinoprotein glucose dehydrogenase"/>
    <property type="match status" value="1"/>
</dbReference>
<name>A0A386PJ56_9SPIR</name>
<accession>A0A386PJ56</accession>
<dbReference type="RefSeq" id="WP_120103846.1">
    <property type="nucleotide sequence ID" value="NZ_CP028884.1"/>
</dbReference>
<dbReference type="InterPro" id="IPR011041">
    <property type="entry name" value="Quinoprot_gluc/sorb_DH_b-prop"/>
</dbReference>
<feature type="domain" description="Pyrroloquinoline quinone-dependent pyranose dehydrogenase beta-propeller" evidence="1">
    <location>
        <begin position="265"/>
        <end position="323"/>
    </location>
</feature>
<feature type="domain" description="Pyrroloquinoline quinone-dependent pyranose dehydrogenase beta-propeller" evidence="1">
    <location>
        <begin position="31"/>
        <end position="221"/>
    </location>
</feature>
<dbReference type="Pfam" id="PF22807">
    <property type="entry name" value="TrAA12"/>
    <property type="match status" value="2"/>
</dbReference>
<dbReference type="EMBL" id="CP028884">
    <property type="protein sequence ID" value="AYE35926.1"/>
    <property type="molecule type" value="Genomic_DNA"/>
</dbReference>
<dbReference type="AlphaFoldDB" id="A0A386PJ56"/>
<organism evidence="2 3">
    <name type="scientific">Borrelia turcica IST7</name>
    <dbReference type="NCBI Taxonomy" id="1104446"/>
    <lineage>
        <taxon>Bacteria</taxon>
        <taxon>Pseudomonadati</taxon>
        <taxon>Spirochaetota</taxon>
        <taxon>Spirochaetia</taxon>
        <taxon>Spirochaetales</taxon>
        <taxon>Borreliaceae</taxon>
        <taxon>Borrelia</taxon>
    </lineage>
</organism>
<reference evidence="2 3" key="1">
    <citation type="journal article" date="2018" name="Infect. Genet. Evol.">
        <title>Genome-wide analysis of Borrelia turcica and 'Candidatus Borrelia tachyglossi' shows relapsing fever-like genomes with unique genomic links to Lyme disease Borrelia.</title>
        <authorList>
            <person name="Gofton A.W."/>
            <person name="Margos G."/>
            <person name="Fingerle V."/>
            <person name="Hepner S."/>
            <person name="Loh S.M."/>
            <person name="Ryan U."/>
            <person name="Irwin P."/>
            <person name="Oskam C.L."/>
        </authorList>
    </citation>
    <scope>NUCLEOTIDE SEQUENCE [LARGE SCALE GENOMIC DNA]</scope>
    <source>
        <strain evidence="2 3">IST7</strain>
    </source>
</reference>
<evidence type="ECO:0000313" key="3">
    <source>
        <dbReference type="Proteomes" id="UP000275571"/>
    </source>
</evidence>
<dbReference type="Proteomes" id="UP000275571">
    <property type="component" value="Chromosome"/>
</dbReference>
<dbReference type="InterPro" id="IPR054539">
    <property type="entry name" value="Beta-prop_PDH"/>
</dbReference>
<keyword evidence="3" id="KW-1185">Reference proteome</keyword>
<protein>
    <recommendedName>
        <fullName evidence="1">Pyrroloquinoline quinone-dependent pyranose dehydrogenase beta-propeller domain-containing protein</fullName>
    </recommendedName>
</protein>
<sequence length="393" mass="44932">MKNKFSARYSIYILLLLSLPLNLEAKINKLKVPNGFQVEIFINNIEKPRGLTSDDEGNIFIGSSSNFAYLITKSKNIYTIASNLQKPIGISYFNNKLYISSVNKIYVVQDVEKEINNTVNANQPYKWKMEEFVILPDTNSKIHAGRYIKVDKRNENLIVNIGSPSNARIPKEEHEAVLLGINLATKEKNIVEYGVRNSVGFDFHPIDNYLYFSDNGRDHLGDNLPPDEINLVSKYGEHFGFPYVFGKNRKDPSFFLKAPKNIDFTPAIYELPAHVAPLGIHFYKGNMFPSEYKNKLFIAEHGSWNSTVPVGYRITTLDINSNTKTVTNYKIFLEGLLTSDGSKIGRPVDIITYWDGSILFSDDFGNKIYGYTTTNYNCHDKVQVQVHHYYDHY</sequence>
<dbReference type="Gene3D" id="2.120.10.30">
    <property type="entry name" value="TolB, C-terminal domain"/>
    <property type="match status" value="1"/>
</dbReference>
<dbReference type="PANTHER" id="PTHR19328:SF40">
    <property type="entry name" value="BLL0591 PROTEIN"/>
    <property type="match status" value="1"/>
</dbReference>
<dbReference type="InterPro" id="IPR011042">
    <property type="entry name" value="6-blade_b-propeller_TolB-like"/>
</dbReference>
<proteinExistence type="predicted"/>
<evidence type="ECO:0000259" key="1">
    <source>
        <dbReference type="Pfam" id="PF22807"/>
    </source>
</evidence>
<evidence type="ECO:0000313" key="2">
    <source>
        <dbReference type="EMBL" id="AYE35926.1"/>
    </source>
</evidence>
<dbReference type="KEGG" id="btur:DB313_00130"/>
<gene>
    <name evidence="2" type="ORF">DB313_00130</name>
</gene>
<dbReference type="OrthoDB" id="9770043at2"/>
<dbReference type="PANTHER" id="PTHR19328">
    <property type="entry name" value="HEDGEHOG-INTERACTING PROTEIN"/>
    <property type="match status" value="1"/>
</dbReference>